<proteinExistence type="predicted"/>
<evidence type="ECO:0008006" key="3">
    <source>
        <dbReference type="Google" id="ProtNLM"/>
    </source>
</evidence>
<dbReference type="Proteomes" id="UP001500466">
    <property type="component" value="Unassembled WGS sequence"/>
</dbReference>
<dbReference type="EMBL" id="BAABHS010000012">
    <property type="protein sequence ID" value="GAA4968966.1"/>
    <property type="molecule type" value="Genomic_DNA"/>
</dbReference>
<dbReference type="RefSeq" id="WP_345676697.1">
    <property type="nucleotide sequence ID" value="NZ_BAABHS010000012.1"/>
</dbReference>
<comment type="caution">
    <text evidence="1">The sequence shown here is derived from an EMBL/GenBank/DDBJ whole genome shotgun (WGS) entry which is preliminary data.</text>
</comment>
<gene>
    <name evidence="1" type="ORF">GCM10023205_37740</name>
</gene>
<reference evidence="2" key="1">
    <citation type="journal article" date="2019" name="Int. J. Syst. Evol. Microbiol.">
        <title>The Global Catalogue of Microorganisms (GCM) 10K type strain sequencing project: providing services to taxonomists for standard genome sequencing and annotation.</title>
        <authorList>
            <consortium name="The Broad Institute Genomics Platform"/>
            <consortium name="The Broad Institute Genome Sequencing Center for Infectious Disease"/>
            <person name="Wu L."/>
            <person name="Ma J."/>
        </authorList>
    </citation>
    <scope>NUCLEOTIDE SEQUENCE [LARGE SCALE GENOMIC DNA]</scope>
    <source>
        <strain evidence="2">JCM 17986</strain>
    </source>
</reference>
<evidence type="ECO:0000313" key="1">
    <source>
        <dbReference type="EMBL" id="GAA4968966.1"/>
    </source>
</evidence>
<protein>
    <recommendedName>
        <fullName evidence="3">S1 motif domain-containing protein</fullName>
    </recommendedName>
</protein>
<organism evidence="1 2">
    <name type="scientific">Yinghuangia aomiensis</name>
    <dbReference type="NCBI Taxonomy" id="676205"/>
    <lineage>
        <taxon>Bacteria</taxon>
        <taxon>Bacillati</taxon>
        <taxon>Actinomycetota</taxon>
        <taxon>Actinomycetes</taxon>
        <taxon>Kitasatosporales</taxon>
        <taxon>Streptomycetaceae</taxon>
        <taxon>Yinghuangia</taxon>
    </lineage>
</organism>
<name>A0ABP9HEA4_9ACTN</name>
<accession>A0ABP9HEA4</accession>
<sequence length="104" mass="10846">MGVDHAASGYSWPGNGTAAQARDAWAAAAVALPPGTLVTAEVVARQPFGVFIRIDSVPDALGLNELPNLPDGVLPTCGTRVCGTVLDHTPRNRQVRVRFTPQSG</sequence>
<keyword evidence="2" id="KW-1185">Reference proteome</keyword>
<evidence type="ECO:0000313" key="2">
    <source>
        <dbReference type="Proteomes" id="UP001500466"/>
    </source>
</evidence>